<keyword evidence="9 12" id="KW-0239">DNA-directed DNA polymerase</keyword>
<dbReference type="InterPro" id="IPR024647">
    <property type="entry name" value="DNA_pol_a_cat_su_N"/>
</dbReference>
<dbReference type="SMART" id="SM00486">
    <property type="entry name" value="POLBc"/>
    <property type="match status" value="1"/>
</dbReference>
<dbReference type="FunFam" id="1.10.132.60:FF:000004">
    <property type="entry name" value="DNA polymerase"/>
    <property type="match status" value="1"/>
</dbReference>
<dbReference type="GO" id="GO:0000166">
    <property type="term" value="F:nucleotide binding"/>
    <property type="evidence" value="ECO:0007669"/>
    <property type="project" value="InterPro"/>
</dbReference>
<dbReference type="InterPro" id="IPR045846">
    <property type="entry name" value="POLBc_alpha"/>
</dbReference>
<keyword evidence="10 12" id="KW-0238">DNA-binding</keyword>
<evidence type="ECO:0000256" key="4">
    <source>
        <dbReference type="ARBA" id="ARBA00022695"/>
    </source>
</evidence>
<dbReference type="Gene3D" id="3.30.420.10">
    <property type="entry name" value="Ribonuclease H-like superfamily/Ribonuclease H"/>
    <property type="match status" value="1"/>
</dbReference>
<dbReference type="GO" id="GO:0003697">
    <property type="term" value="F:single-stranded DNA binding"/>
    <property type="evidence" value="ECO:0007669"/>
    <property type="project" value="TreeGrafter"/>
</dbReference>
<dbReference type="GO" id="GO:0003688">
    <property type="term" value="F:DNA replication origin binding"/>
    <property type="evidence" value="ECO:0007669"/>
    <property type="project" value="TreeGrafter"/>
</dbReference>
<dbReference type="PROSITE" id="PS00116">
    <property type="entry name" value="DNA_POLYMERASE_B"/>
    <property type="match status" value="1"/>
</dbReference>
<keyword evidence="4 12" id="KW-0548">Nucleotidyltransferase</keyword>
<dbReference type="PANTHER" id="PTHR45861">
    <property type="entry name" value="DNA POLYMERASE ALPHA CATALYTIC SUBUNIT"/>
    <property type="match status" value="1"/>
</dbReference>
<dbReference type="FunFam" id="3.30.70.2820:FF:000001">
    <property type="entry name" value="DNA polymerase"/>
    <property type="match status" value="1"/>
</dbReference>
<keyword evidence="3 12" id="KW-0808">Transferase</keyword>
<feature type="region of interest" description="Disordered" evidence="13">
    <location>
        <begin position="65"/>
        <end position="141"/>
    </location>
</feature>
<feature type="region of interest" description="Disordered" evidence="13">
    <location>
        <begin position="154"/>
        <end position="243"/>
    </location>
</feature>
<evidence type="ECO:0000256" key="10">
    <source>
        <dbReference type="ARBA" id="ARBA00023125"/>
    </source>
</evidence>
<dbReference type="InterPro" id="IPR015088">
    <property type="entry name" value="Znf_DNA-dir_DNA_pol_B_alpha"/>
</dbReference>
<dbReference type="GO" id="GO:0003682">
    <property type="term" value="F:chromatin binding"/>
    <property type="evidence" value="ECO:0007669"/>
    <property type="project" value="TreeGrafter"/>
</dbReference>
<comment type="subcellular location">
    <subcellularLocation>
        <location evidence="1">Nucleus</location>
    </subcellularLocation>
</comment>
<evidence type="ECO:0000256" key="13">
    <source>
        <dbReference type="SAM" id="MobiDB-lite"/>
    </source>
</evidence>
<feature type="domain" description="DNA polymerase alpha catalytic subunit N-terminal" evidence="17">
    <location>
        <begin position="17"/>
        <end position="82"/>
    </location>
</feature>
<evidence type="ECO:0000259" key="15">
    <source>
        <dbReference type="Pfam" id="PF03104"/>
    </source>
</evidence>
<evidence type="ECO:0000259" key="17">
    <source>
        <dbReference type="Pfam" id="PF12254"/>
    </source>
</evidence>
<dbReference type="Gene3D" id="2.40.50.730">
    <property type="match status" value="1"/>
</dbReference>
<dbReference type="InterPro" id="IPR038256">
    <property type="entry name" value="Pol_alpha_znc_sf"/>
</dbReference>
<organism evidence="18 19">
    <name type="scientific">Tuber aestivum</name>
    <name type="common">summer truffle</name>
    <dbReference type="NCBI Taxonomy" id="59557"/>
    <lineage>
        <taxon>Eukaryota</taxon>
        <taxon>Fungi</taxon>
        <taxon>Dikarya</taxon>
        <taxon>Ascomycota</taxon>
        <taxon>Pezizomycotina</taxon>
        <taxon>Pezizomycetes</taxon>
        <taxon>Pezizales</taxon>
        <taxon>Tuberaceae</taxon>
        <taxon>Tuber</taxon>
    </lineage>
</organism>
<dbReference type="GO" id="GO:0006281">
    <property type="term" value="P:DNA repair"/>
    <property type="evidence" value="ECO:0007669"/>
    <property type="project" value="UniProtKB-ARBA"/>
</dbReference>
<feature type="domain" description="DNA-directed DNA polymerase family B multifunctional" evidence="14">
    <location>
        <begin position="792"/>
        <end position="1236"/>
    </location>
</feature>
<dbReference type="Gene3D" id="1.10.3200.20">
    <property type="entry name" value="DNA Polymerase alpha, zinc finger"/>
    <property type="match status" value="1"/>
</dbReference>
<evidence type="ECO:0000256" key="2">
    <source>
        <dbReference type="ARBA" id="ARBA00005755"/>
    </source>
</evidence>
<dbReference type="SUPFAM" id="SSF56672">
    <property type="entry name" value="DNA/RNA polymerases"/>
    <property type="match status" value="1"/>
</dbReference>
<feature type="domain" description="Zinc finger DNA-directed DNA polymerase family B alpha" evidence="16">
    <location>
        <begin position="1273"/>
        <end position="1461"/>
    </location>
</feature>
<dbReference type="NCBIfam" id="TIGR00592">
    <property type="entry name" value="pol2"/>
    <property type="match status" value="1"/>
</dbReference>
<dbReference type="SUPFAM" id="SSF53098">
    <property type="entry name" value="Ribonuclease H-like"/>
    <property type="match status" value="1"/>
</dbReference>
<dbReference type="Pfam" id="PF08996">
    <property type="entry name" value="zf-DNA_Pol"/>
    <property type="match status" value="1"/>
</dbReference>
<evidence type="ECO:0000256" key="7">
    <source>
        <dbReference type="ARBA" id="ARBA00022771"/>
    </source>
</evidence>
<dbReference type="InterPro" id="IPR023211">
    <property type="entry name" value="DNA_pol_palm_dom_sf"/>
</dbReference>
<dbReference type="Proteomes" id="UP001412239">
    <property type="component" value="Unassembled WGS sequence"/>
</dbReference>
<dbReference type="Pfam" id="PF03104">
    <property type="entry name" value="DNA_pol_B_exo1"/>
    <property type="match status" value="1"/>
</dbReference>
<dbReference type="GO" id="GO:0006272">
    <property type="term" value="P:leading strand elongation"/>
    <property type="evidence" value="ECO:0007669"/>
    <property type="project" value="TreeGrafter"/>
</dbReference>
<protein>
    <recommendedName>
        <fullName evidence="12">DNA polymerase</fullName>
        <ecNumber evidence="12">2.7.7.7</ecNumber>
    </recommendedName>
</protein>
<dbReference type="InterPro" id="IPR012337">
    <property type="entry name" value="RNaseH-like_sf"/>
</dbReference>
<keyword evidence="7" id="KW-0863">Zinc-finger</keyword>
<evidence type="ECO:0000256" key="12">
    <source>
        <dbReference type="RuleBase" id="RU000442"/>
    </source>
</evidence>
<reference evidence="18" key="1">
    <citation type="submission" date="2015-10" db="EMBL/GenBank/DDBJ databases">
        <authorList>
            <person name="Regsiter A."/>
            <person name="william w."/>
        </authorList>
    </citation>
    <scope>NUCLEOTIDE SEQUENCE</scope>
    <source>
        <strain evidence="18">Montdore</strain>
    </source>
</reference>
<evidence type="ECO:0000256" key="6">
    <source>
        <dbReference type="ARBA" id="ARBA00022723"/>
    </source>
</evidence>
<evidence type="ECO:0000256" key="3">
    <source>
        <dbReference type="ARBA" id="ARBA00022679"/>
    </source>
</evidence>
<dbReference type="GO" id="GO:0003887">
    <property type="term" value="F:DNA-directed DNA polymerase activity"/>
    <property type="evidence" value="ECO:0007669"/>
    <property type="project" value="UniProtKB-KW"/>
</dbReference>
<keyword evidence="5 12" id="KW-0235">DNA replication</keyword>
<proteinExistence type="inferred from homology"/>
<keyword evidence="8" id="KW-0862">Zinc</keyword>
<evidence type="ECO:0000256" key="9">
    <source>
        <dbReference type="ARBA" id="ARBA00022932"/>
    </source>
</evidence>
<dbReference type="PANTHER" id="PTHR45861:SF1">
    <property type="entry name" value="DNA POLYMERASE ALPHA CATALYTIC SUBUNIT"/>
    <property type="match status" value="1"/>
</dbReference>
<dbReference type="Gene3D" id="3.30.70.2820">
    <property type="match status" value="1"/>
</dbReference>
<keyword evidence="19" id="KW-1185">Reference proteome</keyword>
<feature type="compositionally biased region" description="Basic and acidic residues" evidence="13">
    <location>
        <begin position="109"/>
        <end position="124"/>
    </location>
</feature>
<dbReference type="Gene3D" id="1.10.132.60">
    <property type="entry name" value="DNA polymerase family B, C-terminal domain"/>
    <property type="match status" value="1"/>
</dbReference>
<dbReference type="GO" id="GO:0008270">
    <property type="term" value="F:zinc ion binding"/>
    <property type="evidence" value="ECO:0007669"/>
    <property type="project" value="UniProtKB-KW"/>
</dbReference>
<dbReference type="InterPro" id="IPR006134">
    <property type="entry name" value="DNA-dir_DNA_pol_B_multi_dom"/>
</dbReference>
<dbReference type="EC" id="2.7.7.7" evidence="12"/>
<comment type="similarity">
    <text evidence="2 12">Belongs to the DNA polymerase type-B family.</text>
</comment>
<keyword evidence="6" id="KW-0479">Metal-binding</keyword>
<evidence type="ECO:0000259" key="16">
    <source>
        <dbReference type="Pfam" id="PF08996"/>
    </source>
</evidence>
<evidence type="ECO:0000313" key="18">
    <source>
        <dbReference type="EMBL" id="CUS10890.1"/>
    </source>
</evidence>
<evidence type="ECO:0000256" key="1">
    <source>
        <dbReference type="ARBA" id="ARBA00004123"/>
    </source>
</evidence>
<dbReference type="CDD" id="cd05776">
    <property type="entry name" value="DNA_polB_alpha_exo"/>
    <property type="match status" value="1"/>
</dbReference>
<dbReference type="InterPro" id="IPR042087">
    <property type="entry name" value="DNA_pol_B_thumb"/>
</dbReference>
<evidence type="ECO:0000256" key="5">
    <source>
        <dbReference type="ARBA" id="ARBA00022705"/>
    </source>
</evidence>
<dbReference type="Pfam" id="PF12254">
    <property type="entry name" value="DNA_pol_alpha_N"/>
    <property type="match status" value="1"/>
</dbReference>
<dbReference type="CDD" id="cd05532">
    <property type="entry name" value="POLBc_alpha"/>
    <property type="match status" value="1"/>
</dbReference>
<evidence type="ECO:0000256" key="8">
    <source>
        <dbReference type="ARBA" id="ARBA00022833"/>
    </source>
</evidence>
<keyword evidence="11" id="KW-0539">Nucleus</keyword>
<dbReference type="GO" id="GO:0006273">
    <property type="term" value="P:lagging strand elongation"/>
    <property type="evidence" value="ECO:0007669"/>
    <property type="project" value="TreeGrafter"/>
</dbReference>
<feature type="compositionally biased region" description="Acidic residues" evidence="13">
    <location>
        <begin position="218"/>
        <end position="233"/>
    </location>
</feature>
<dbReference type="InterPro" id="IPR043502">
    <property type="entry name" value="DNA/RNA_pol_sf"/>
</dbReference>
<dbReference type="InterPro" id="IPR006133">
    <property type="entry name" value="DNA-dir_DNA_pol_B_exonuc"/>
</dbReference>
<dbReference type="Gene3D" id="3.90.1600.10">
    <property type="entry name" value="Palm domain of DNA polymerase"/>
    <property type="match status" value="2"/>
</dbReference>
<dbReference type="InterPro" id="IPR017964">
    <property type="entry name" value="DNA-dir_DNA_pol_B_CS"/>
</dbReference>
<accession>A0A292PWN2</accession>
<gene>
    <name evidence="18" type="ORF">GSTUAT00005032001</name>
</gene>
<feature type="domain" description="DNA-directed DNA polymerase family B exonuclease" evidence="15">
    <location>
        <begin position="483"/>
        <end position="727"/>
    </location>
</feature>
<sequence>MERPRRAGTKRAPHEKLKELRELKASGMTRLSKYKVEEEEDLYEEVDEEEYKKVVRQRLDQDDFVVDDKGEGYADNGMDDWDDDHRREESWEESEDEKLKKGGKSAKVRKAEEQKRKGEQEGNIRKFFSSNAAPTAKPKLKVKEENLDFMNDLLGEFDNDSPAEPILLSKKPRGEPVKKARRLSPPPKDSNPIKMDQTRHAGGPGFASSPPPIAGNTDNDDQDYGSFDEDIDMGDAPVTPSSPIADAVKRKHWRDEDGDDEDDLAVAQIQGSRSIKAETINIVASRPAPKSEIVKQAAVAPDKPVTAIDPTAWALFAGGDNVTSSPALDGSDLGKLGPGDVVEEDGSIKMFWLDYTEVRGSLCLFGKVRDKGSGKYVSAFLKIDGIDRNLYFLPRETRHTMTDVHEEVARIMEQNEISLFRAKSSQRKYAFELPGIPKEGDYLKVLYSYTSMYQLPKYPGTISDGNIEPQLSPELTGQTFSCVFGTNTALFEQFVLCRNIMGPCWLKIEGADFTAVQNSSWCKLEIQVDKPQRVTTIGDADSLEPPPLTLMSIALRTHMNVKDNKQEILAISCRVYENISLSDANAPEKLPCQMFSVVRPINPVFPAGFEKLVQNHKGTISPQRTESMLLSTFLAKLHQIDPDVLIGHQLEGVDYGILLHRMKERMTTYWHQLGRMKRSAWPQYGGRMAGSFFAERQLVSGRLICDLANDLGKSLTTQCQSWSLTEMCELILGDKRQDLDNAEALRTWATTDRGLLDYVKHCEADTYFIAAIALKIQIVPLAKQLTNLAGNSWARTMSGTRAERNEYILLHEFHRNKYICPDKVYGKGNLTRKTDGAGDEGENEGGGVKKKEKYKGGLVFEPEKGLYDRFILVMDFNSLYPSIIQEFNICFTTVKRDDSGEERVPDVPEAQALGILPRLISTLVQRRRIVKDLMKDRTATDVQKSQWDIKQQALKLTANSMYGCLGYTRSRFYARPLAMLTTHKGREILSSTKELAEAIKLRVIYGDTDSVMINTGVDNYADAIKIGTDFKRKVNEQYKLLEIDIDNVFQRLLLHAKKKYAAINYVEINGKLTTKLEVKGLDMRRREYCQLSKDASSHILSEIFSGDDTEVVVERIHEYLGGLAEKVRENAFPLMKYIIYTKLGKSLDEYGTSLQTMPQVQVALRKRARGEPVKSGDVVSYVITGGEGSEAPDKNVSDRAYAPQDIMKADSGLKPDAEWYLIKQIFPPIERLCGPIEGTDAMRLAECLGLDTRKYQITNAPDQADRAIHPLESTIPDEERFKDAVRLQLQCRACGESFQFEGPILSYECCSREGIVCKNRSCNKVFSVPSIVAQVECQIRQLTSKYYEAWLVCDDASCGNRTRQMNVYGKRCLGPNRLADDCRGAMGYEYTDKMLYNQLLYFSSLFNVGKAIANLNDGSEKQQTIIALARENEGSFEVISNVVQKYLDKCGRQWVSMDSIFAFSVGV</sequence>
<dbReference type="FunFam" id="1.10.287.690:FF:000003">
    <property type="entry name" value="DNA polymerase"/>
    <property type="match status" value="1"/>
</dbReference>
<dbReference type="PRINTS" id="PR00106">
    <property type="entry name" value="DNAPOLB"/>
</dbReference>
<dbReference type="InterPro" id="IPR006172">
    <property type="entry name" value="DNA-dir_DNA_pol_B"/>
</dbReference>
<dbReference type="Pfam" id="PF00136">
    <property type="entry name" value="DNA_pol_B"/>
    <property type="match status" value="1"/>
</dbReference>
<dbReference type="EMBL" id="LN891037">
    <property type="protein sequence ID" value="CUS10890.1"/>
    <property type="molecule type" value="Genomic_DNA"/>
</dbReference>
<evidence type="ECO:0000259" key="14">
    <source>
        <dbReference type="Pfam" id="PF00136"/>
    </source>
</evidence>
<dbReference type="GO" id="GO:1902975">
    <property type="term" value="P:mitotic DNA replication initiation"/>
    <property type="evidence" value="ECO:0007669"/>
    <property type="project" value="InterPro"/>
</dbReference>
<dbReference type="GO" id="GO:0005658">
    <property type="term" value="C:alpha DNA polymerase:primase complex"/>
    <property type="evidence" value="ECO:0007669"/>
    <property type="project" value="UniProtKB-ARBA"/>
</dbReference>
<comment type="catalytic activity">
    <reaction evidence="12">
        <text>DNA(n) + a 2'-deoxyribonucleoside 5'-triphosphate = DNA(n+1) + diphosphate</text>
        <dbReference type="Rhea" id="RHEA:22508"/>
        <dbReference type="Rhea" id="RHEA-COMP:17339"/>
        <dbReference type="Rhea" id="RHEA-COMP:17340"/>
        <dbReference type="ChEBI" id="CHEBI:33019"/>
        <dbReference type="ChEBI" id="CHEBI:61560"/>
        <dbReference type="ChEBI" id="CHEBI:173112"/>
        <dbReference type="EC" id="2.7.7.7"/>
    </reaction>
</comment>
<dbReference type="InterPro" id="IPR036397">
    <property type="entry name" value="RNaseH_sf"/>
</dbReference>
<evidence type="ECO:0000256" key="11">
    <source>
        <dbReference type="ARBA" id="ARBA00023242"/>
    </source>
</evidence>
<evidence type="ECO:0000313" key="19">
    <source>
        <dbReference type="Proteomes" id="UP001412239"/>
    </source>
</evidence>
<dbReference type="FunFam" id="3.30.420.10:FF:000036">
    <property type="entry name" value="DNA polymerase"/>
    <property type="match status" value="1"/>
</dbReference>
<name>A0A292PWN2_9PEZI</name>